<dbReference type="InterPro" id="IPR001119">
    <property type="entry name" value="SLH_dom"/>
</dbReference>
<keyword evidence="1 4" id="KW-0732">Signal</keyword>
<accession>A0A1I2B315</accession>
<dbReference type="Proteomes" id="UP000199516">
    <property type="component" value="Unassembled WGS sequence"/>
</dbReference>
<dbReference type="OrthoDB" id="663332at2"/>
<evidence type="ECO:0000256" key="4">
    <source>
        <dbReference type="SAM" id="SignalP"/>
    </source>
</evidence>
<evidence type="ECO:0000259" key="5">
    <source>
        <dbReference type="PROSITE" id="PS51272"/>
    </source>
</evidence>
<feature type="signal peptide" evidence="4">
    <location>
        <begin position="1"/>
        <end position="26"/>
    </location>
</feature>
<dbReference type="PANTHER" id="PTHR43308">
    <property type="entry name" value="OUTER MEMBRANE PROTEIN ALPHA-RELATED"/>
    <property type="match status" value="1"/>
</dbReference>
<dbReference type="PROSITE" id="PS51272">
    <property type="entry name" value="SLH"/>
    <property type="match status" value="3"/>
</dbReference>
<feature type="chain" id="PRO_5038858419" evidence="4">
    <location>
        <begin position="27"/>
        <end position="692"/>
    </location>
</feature>
<feature type="domain" description="SLH" evidence="5">
    <location>
        <begin position="562"/>
        <end position="625"/>
    </location>
</feature>
<keyword evidence="2" id="KW-0175">Coiled coil</keyword>
<proteinExistence type="predicted"/>
<feature type="domain" description="SLH" evidence="5">
    <location>
        <begin position="631"/>
        <end position="692"/>
    </location>
</feature>
<protein>
    <submittedName>
        <fullName evidence="6">S-layer homology domain-containing protein</fullName>
    </submittedName>
</protein>
<reference evidence="6 7" key="1">
    <citation type="submission" date="2016-10" db="EMBL/GenBank/DDBJ databases">
        <authorList>
            <person name="de Groot N.N."/>
        </authorList>
    </citation>
    <scope>NUCLEOTIDE SEQUENCE [LARGE SCALE GENOMIC DNA]</scope>
    <source>
        <strain evidence="6 7">DSM 23995</strain>
    </source>
</reference>
<feature type="compositionally biased region" description="Gly residues" evidence="3">
    <location>
        <begin position="267"/>
        <end position="286"/>
    </location>
</feature>
<evidence type="ECO:0000313" key="7">
    <source>
        <dbReference type="Proteomes" id="UP000199516"/>
    </source>
</evidence>
<feature type="compositionally biased region" description="Acidic residues" evidence="3">
    <location>
        <begin position="304"/>
        <end position="316"/>
    </location>
</feature>
<evidence type="ECO:0000313" key="6">
    <source>
        <dbReference type="EMBL" id="SFE49560.1"/>
    </source>
</evidence>
<evidence type="ECO:0000256" key="2">
    <source>
        <dbReference type="SAM" id="Coils"/>
    </source>
</evidence>
<dbReference type="InterPro" id="IPR051465">
    <property type="entry name" value="Cell_Envelope_Struct_Comp"/>
</dbReference>
<feature type="region of interest" description="Disordered" evidence="3">
    <location>
        <begin position="256"/>
        <end position="325"/>
    </location>
</feature>
<dbReference type="STRING" id="930128.SAMN05192532_10212"/>
<dbReference type="RefSeq" id="WP_091657983.1">
    <property type="nucleotide sequence ID" value="NZ_FONT01000002.1"/>
</dbReference>
<evidence type="ECO:0000256" key="3">
    <source>
        <dbReference type="SAM" id="MobiDB-lite"/>
    </source>
</evidence>
<name>A0A1I2B315_9BACI</name>
<dbReference type="Pfam" id="PF00395">
    <property type="entry name" value="SLH"/>
    <property type="match status" value="3"/>
</dbReference>
<feature type="domain" description="SLH" evidence="5">
    <location>
        <begin position="501"/>
        <end position="561"/>
    </location>
</feature>
<organism evidence="6 7">
    <name type="scientific">Alteribacillus iranensis</name>
    <dbReference type="NCBI Taxonomy" id="930128"/>
    <lineage>
        <taxon>Bacteria</taxon>
        <taxon>Bacillati</taxon>
        <taxon>Bacillota</taxon>
        <taxon>Bacilli</taxon>
        <taxon>Bacillales</taxon>
        <taxon>Bacillaceae</taxon>
        <taxon>Alteribacillus</taxon>
    </lineage>
</organism>
<dbReference type="EMBL" id="FONT01000002">
    <property type="protein sequence ID" value="SFE49560.1"/>
    <property type="molecule type" value="Genomic_DNA"/>
</dbReference>
<gene>
    <name evidence="6" type="ORF">SAMN05192532_10212</name>
</gene>
<dbReference type="PANTHER" id="PTHR43308:SF5">
    <property type="entry name" value="S-LAYER PROTEIN _ PEPTIDOGLYCAN ENDO-BETA-N-ACETYLGLUCOSAMINIDASE"/>
    <property type="match status" value="1"/>
</dbReference>
<feature type="coiled-coil region" evidence="2">
    <location>
        <begin position="214"/>
        <end position="241"/>
    </location>
</feature>
<feature type="compositionally biased region" description="Acidic residues" evidence="3">
    <location>
        <begin position="287"/>
        <end position="296"/>
    </location>
</feature>
<keyword evidence="7" id="KW-1185">Reference proteome</keyword>
<dbReference type="AlphaFoldDB" id="A0A1I2B315"/>
<evidence type="ECO:0000256" key="1">
    <source>
        <dbReference type="ARBA" id="ARBA00022729"/>
    </source>
</evidence>
<sequence>MKKYPFSKQAIKVMLAAALITSPLTASLPLFNGSVVEAKEVDVAEIINEELGDGTAEEIAKDVAAILYESDPDTIESKLQNLKEDHEDNLSSLFDDDIDIDTLLDFLTKLEGKLKEEINDGNKDDIVSQIFAKGFNNYMEKHINKVLEENPELDNANDVMKEKIGIEFSSFLKMKDRLESKLELSSSEKINLMTGLASAYVASEDEFENPDDKVENIANKLATIHENLDDEEKEIVKEINKDIAILDESDWREILGKGNIDDDSSSGGSGGSGGSSGGGSGSGGGGSDDDDSDQDETPGTPPEDTYEDERVTDEDGTERVIRHVDSDKLEDYLDNQEEVETVRLTVEKEEGEQGEIRIPQEAIGSIHEKNPNATVEVRSTEGSIYLPVSTLVTTEDGSTVRVAVNSTTEGTEVLEENNLTATSPIVEFRASIISSDGEERELDNFDRHITREINGDEAFDPNAVVLRLGEDGDFVAAPTIINEETATFKTQYFSRYVVVEHEKTFVDVPNDYWAKDQFDKLGSRFIFQGRSDGTVAPGEEMRRAQFAALIVRSLGLSAESEYAGEFVDVDEDDWFTEEIQPAIEQGIIQGRKDGTFAPNDRVTRQQAAAMLSRAMDITGFNEEELDIERTIQSFEDVERIGEWAQPHVERLMQAGVIDGRDDGRIFDPKTGTSRAQMAKMLDEYLTFIDFMN</sequence>